<dbReference type="AlphaFoldDB" id="A0AAF0CX22"/>
<gene>
    <name evidence="2" type="ORF">OL234_10610</name>
</gene>
<dbReference type="KEGG" id="vie:OL234_10610"/>
<keyword evidence="1" id="KW-1133">Transmembrane helix</keyword>
<geneLocation type="plasmid" evidence="2 3">
    <name>unnamed1</name>
</geneLocation>
<feature type="transmembrane region" description="Helical" evidence="1">
    <location>
        <begin position="12"/>
        <end position="33"/>
    </location>
</feature>
<name>A0AAF0CX22_9ENTE</name>
<organism evidence="2 3">
    <name type="scientific">Vagococcus intermedius</name>
    <dbReference type="NCBI Taxonomy" id="2991418"/>
    <lineage>
        <taxon>Bacteria</taxon>
        <taxon>Bacillati</taxon>
        <taxon>Bacillota</taxon>
        <taxon>Bacilli</taxon>
        <taxon>Lactobacillales</taxon>
        <taxon>Enterococcaceae</taxon>
        <taxon>Vagococcus</taxon>
    </lineage>
</organism>
<dbReference type="Proteomes" id="UP001179647">
    <property type="component" value="Plasmid unnamed1"/>
</dbReference>
<keyword evidence="1" id="KW-0472">Membrane</keyword>
<evidence type="ECO:0000313" key="2">
    <source>
        <dbReference type="EMBL" id="WEG74406.1"/>
    </source>
</evidence>
<sequence length="280" mass="32362">MKKIVKNIFGNWKIIVFVMIVIPIFIGILLLLIDYVPLLKRIPGSNGDWLGFWGGYIGAAMGVLGAYYIMKKQIESDKESILYLGIFKKENIKILKGIDIVNGSRIETGVDFSSITMPLINAGKGPIFDIEYSFEIDNLNHLIKSYEKREELRDIQLTNEFIKFTSIDNYREEVDTYLEIYPFIKLGGFLLPNDTLAIHLPNYIQILLTYPLTSYNLLQIVMKDKIFPKFKLYVTYKDANNNNKLDVFTIEKGNYYMDTETLLSTLELYSTEHISQDNNK</sequence>
<keyword evidence="3" id="KW-1185">Reference proteome</keyword>
<proteinExistence type="predicted"/>
<keyword evidence="2" id="KW-0614">Plasmid</keyword>
<dbReference type="EMBL" id="CP110233">
    <property type="protein sequence ID" value="WEG74406.1"/>
    <property type="molecule type" value="Genomic_DNA"/>
</dbReference>
<accession>A0AAF0CX22</accession>
<dbReference type="RefSeq" id="WP_275470206.1">
    <property type="nucleotide sequence ID" value="NZ_CP110233.1"/>
</dbReference>
<evidence type="ECO:0000313" key="3">
    <source>
        <dbReference type="Proteomes" id="UP001179647"/>
    </source>
</evidence>
<protein>
    <submittedName>
        <fullName evidence="2">Uncharacterized protein</fullName>
    </submittedName>
</protein>
<feature type="transmembrane region" description="Helical" evidence="1">
    <location>
        <begin position="53"/>
        <end position="70"/>
    </location>
</feature>
<reference evidence="2" key="1">
    <citation type="submission" date="2022-10" db="EMBL/GenBank/DDBJ databases">
        <title>Vagococcus sp. isolated from poultry meat.</title>
        <authorList>
            <person name="Johansson P."/>
            <person name="Bjorkroth J."/>
        </authorList>
    </citation>
    <scope>NUCLEOTIDE SEQUENCE</scope>
    <source>
        <strain evidence="2">STAA11</strain>
        <plasmid evidence="2">unnamed1</plasmid>
    </source>
</reference>
<keyword evidence="1" id="KW-0812">Transmembrane</keyword>
<evidence type="ECO:0000256" key="1">
    <source>
        <dbReference type="SAM" id="Phobius"/>
    </source>
</evidence>